<dbReference type="Gene3D" id="3.40.309.10">
    <property type="entry name" value="Aldehyde Dehydrogenase, Chain A, domain 2"/>
    <property type="match status" value="1"/>
</dbReference>
<dbReference type="InterPro" id="IPR016162">
    <property type="entry name" value="Ald_DH_N"/>
</dbReference>
<evidence type="ECO:0000313" key="7">
    <source>
        <dbReference type="Proteomes" id="UP000323386"/>
    </source>
</evidence>
<gene>
    <name evidence="6" type="ORF">PSFLO_04329</name>
</gene>
<comment type="similarity">
    <text evidence="1 4">Belongs to the aldehyde dehydrogenase family.</text>
</comment>
<protein>
    <submittedName>
        <fullName evidence="6">Related to aldehyde dehydrogenase</fullName>
    </submittedName>
</protein>
<dbReference type="InterPro" id="IPR016163">
    <property type="entry name" value="Ald_DH_C"/>
</dbReference>
<dbReference type="InterPro" id="IPR029510">
    <property type="entry name" value="Ald_DH_CS_GLU"/>
</dbReference>
<dbReference type="PROSITE" id="PS00687">
    <property type="entry name" value="ALDEHYDE_DEHYDR_GLU"/>
    <property type="match status" value="1"/>
</dbReference>
<evidence type="ECO:0000256" key="4">
    <source>
        <dbReference type="RuleBase" id="RU003345"/>
    </source>
</evidence>
<keyword evidence="2 4" id="KW-0560">Oxidoreductase</keyword>
<dbReference type="CDD" id="cd07102">
    <property type="entry name" value="ALDH_EDX86601"/>
    <property type="match status" value="1"/>
</dbReference>
<reference evidence="6 7" key="1">
    <citation type="submission" date="2018-03" db="EMBL/GenBank/DDBJ databases">
        <authorList>
            <person name="Guldener U."/>
        </authorList>
    </citation>
    <scope>NUCLEOTIDE SEQUENCE [LARGE SCALE GENOMIC DNA]</scope>
    <source>
        <strain evidence="6 7">DAOM196992</strain>
    </source>
</reference>
<proteinExistence type="inferred from homology"/>
<accession>A0A5C3F416</accession>
<dbReference type="OrthoDB" id="310895at2759"/>
<dbReference type="AlphaFoldDB" id="A0A5C3F416"/>
<feature type="domain" description="Aldehyde dehydrogenase" evidence="5">
    <location>
        <begin position="4"/>
        <end position="466"/>
    </location>
</feature>
<feature type="active site" evidence="3">
    <location>
        <position position="235"/>
    </location>
</feature>
<evidence type="ECO:0000256" key="2">
    <source>
        <dbReference type="ARBA" id="ARBA00023002"/>
    </source>
</evidence>
<dbReference type="PANTHER" id="PTHR11699">
    <property type="entry name" value="ALDEHYDE DEHYDROGENASE-RELATED"/>
    <property type="match status" value="1"/>
</dbReference>
<dbReference type="Pfam" id="PF00171">
    <property type="entry name" value="Aldedh"/>
    <property type="match status" value="1"/>
</dbReference>
<dbReference type="FunFam" id="3.40.309.10:FF:000009">
    <property type="entry name" value="Aldehyde dehydrogenase A"/>
    <property type="match status" value="1"/>
</dbReference>
<evidence type="ECO:0000259" key="5">
    <source>
        <dbReference type="Pfam" id="PF00171"/>
    </source>
</evidence>
<dbReference type="Proteomes" id="UP000323386">
    <property type="component" value="Unassembled WGS sequence"/>
</dbReference>
<keyword evidence="7" id="KW-1185">Reference proteome</keyword>
<dbReference type="InterPro" id="IPR016161">
    <property type="entry name" value="Ald_DH/histidinol_DH"/>
</dbReference>
<dbReference type="InterPro" id="IPR015590">
    <property type="entry name" value="Aldehyde_DH_dom"/>
</dbReference>
<dbReference type="GO" id="GO:0016620">
    <property type="term" value="F:oxidoreductase activity, acting on the aldehyde or oxo group of donors, NAD or NADP as acceptor"/>
    <property type="evidence" value="ECO:0007669"/>
    <property type="project" value="InterPro"/>
</dbReference>
<evidence type="ECO:0000256" key="3">
    <source>
        <dbReference type="PROSITE-ProRule" id="PRU10007"/>
    </source>
</evidence>
<evidence type="ECO:0000256" key="1">
    <source>
        <dbReference type="ARBA" id="ARBA00009986"/>
    </source>
</evidence>
<name>A0A5C3F416_9BASI</name>
<sequence length="473" mass="50565">MSQKQTTLAPFDQRPVVERQTLSASDLDAVIATAAAAQKSWATTPLDARIAIFKKWMAEFESHKDELCAELSQHMGRPLAQCPGEIGGTLQRARHLCKIAPDCLREQPRTDTETPGLRLAIRRVPLGVVAIVSPWNYPYMSTINALATSILSGNSVILKPSPQTPTVAERFQSTFEAAGLPKGLIQAVHLDVAMTAKLAADPRVGFLAFTGSVAGGKALDQAAASGSAFKGVGLELGGKDPAYVRPDADIPYTADQLVDGAMFNAGQSCCAVERIYVHESVYDAFVDEFVRIAKQYKLGDPSQPGTTLGPVISLASAERIRKQVDAALQQGARNLVPADLFPQAKPGTTLVAPTVLVDVDHTMDVMTEETFGPVIGIMKVKSDEEALALMNDSHYGLTASIWTNASDAASLKAFDALADALETGTVYLNRADCLEPALPWTGVKDSGRGISLSTLGYDQVTRAKSIHMRISRS</sequence>
<evidence type="ECO:0000313" key="6">
    <source>
        <dbReference type="EMBL" id="SPO38850.1"/>
    </source>
</evidence>
<organism evidence="6 7">
    <name type="scientific">Pseudozyma flocculosa</name>
    <dbReference type="NCBI Taxonomy" id="84751"/>
    <lineage>
        <taxon>Eukaryota</taxon>
        <taxon>Fungi</taxon>
        <taxon>Dikarya</taxon>
        <taxon>Basidiomycota</taxon>
        <taxon>Ustilaginomycotina</taxon>
        <taxon>Ustilaginomycetes</taxon>
        <taxon>Ustilaginales</taxon>
        <taxon>Ustilaginaceae</taxon>
        <taxon>Pseudozyma</taxon>
    </lineage>
</organism>
<dbReference type="SUPFAM" id="SSF53720">
    <property type="entry name" value="ALDH-like"/>
    <property type="match status" value="1"/>
</dbReference>
<dbReference type="EMBL" id="OOIP01000011">
    <property type="protein sequence ID" value="SPO38850.1"/>
    <property type="molecule type" value="Genomic_DNA"/>
</dbReference>
<dbReference type="Gene3D" id="3.40.605.10">
    <property type="entry name" value="Aldehyde Dehydrogenase, Chain A, domain 1"/>
    <property type="match status" value="1"/>
</dbReference>